<comment type="catalytic activity">
    <reaction evidence="9 10">
        <text>L-glutamyl-tRNA(Gln) + L-glutamine + ATP + H2O = L-glutaminyl-tRNA(Gln) + L-glutamate + ADP + phosphate + H(+)</text>
        <dbReference type="Rhea" id="RHEA:17521"/>
        <dbReference type="Rhea" id="RHEA-COMP:9681"/>
        <dbReference type="Rhea" id="RHEA-COMP:9684"/>
        <dbReference type="ChEBI" id="CHEBI:15377"/>
        <dbReference type="ChEBI" id="CHEBI:15378"/>
        <dbReference type="ChEBI" id="CHEBI:29985"/>
        <dbReference type="ChEBI" id="CHEBI:30616"/>
        <dbReference type="ChEBI" id="CHEBI:43474"/>
        <dbReference type="ChEBI" id="CHEBI:58359"/>
        <dbReference type="ChEBI" id="CHEBI:78520"/>
        <dbReference type="ChEBI" id="CHEBI:78521"/>
        <dbReference type="ChEBI" id="CHEBI:456216"/>
    </reaction>
</comment>
<dbReference type="GO" id="GO:0006412">
    <property type="term" value="P:translation"/>
    <property type="evidence" value="ECO:0007669"/>
    <property type="project" value="UniProtKB-UniRule"/>
</dbReference>
<dbReference type="NCBIfam" id="NF004014">
    <property type="entry name" value="PRK05477.1-4"/>
    <property type="match status" value="1"/>
</dbReference>
<evidence type="ECO:0000256" key="1">
    <source>
        <dbReference type="ARBA" id="ARBA00005306"/>
    </source>
</evidence>
<accession>A0A1L4FSG7</accession>
<dbReference type="InterPro" id="IPR018027">
    <property type="entry name" value="Asn/Gln_amidotransferase"/>
</dbReference>
<dbReference type="InterPro" id="IPR017959">
    <property type="entry name" value="Asn/Gln-tRNA_amidoTrfase_suB/E"/>
</dbReference>
<dbReference type="InterPro" id="IPR004413">
    <property type="entry name" value="GatB"/>
</dbReference>
<dbReference type="Proteomes" id="UP000184322">
    <property type="component" value="Chromosome"/>
</dbReference>
<evidence type="ECO:0000256" key="8">
    <source>
        <dbReference type="ARBA" id="ARBA00047380"/>
    </source>
</evidence>
<evidence type="ECO:0000259" key="11">
    <source>
        <dbReference type="SMART" id="SM00845"/>
    </source>
</evidence>
<reference evidence="13" key="1">
    <citation type="submission" date="2016-10" db="EMBL/GenBank/DDBJ databases">
        <authorList>
            <person name="Beylefeld A."/>
            <person name="Abolnik C."/>
        </authorList>
    </citation>
    <scope>NUCLEOTIDE SEQUENCE [LARGE SCALE GENOMIC DNA]</scope>
    <source>
        <strain evidence="13">B359_6</strain>
    </source>
</reference>
<dbReference type="EC" id="6.3.5.-" evidence="10"/>
<dbReference type="GO" id="GO:0050567">
    <property type="term" value="F:glutaminyl-tRNA synthase (glutamine-hydrolyzing) activity"/>
    <property type="evidence" value="ECO:0007669"/>
    <property type="project" value="UniProtKB-UniRule"/>
</dbReference>
<dbReference type="GO" id="GO:0050566">
    <property type="term" value="F:asparaginyl-tRNA synthase (glutamine-hydrolyzing) activity"/>
    <property type="evidence" value="ECO:0007669"/>
    <property type="project" value="RHEA"/>
</dbReference>
<dbReference type="KEGG" id="mpul:BLA55_02745"/>
<dbReference type="PANTHER" id="PTHR11659:SF0">
    <property type="entry name" value="GLUTAMYL-TRNA(GLN) AMIDOTRANSFERASE SUBUNIT B, MITOCHONDRIAL"/>
    <property type="match status" value="1"/>
</dbReference>
<dbReference type="GO" id="GO:0070681">
    <property type="term" value="P:glutaminyl-tRNAGln biosynthesis via transamidation"/>
    <property type="evidence" value="ECO:0007669"/>
    <property type="project" value="TreeGrafter"/>
</dbReference>
<evidence type="ECO:0000256" key="3">
    <source>
        <dbReference type="ARBA" id="ARBA00022598"/>
    </source>
</evidence>
<evidence type="ECO:0000313" key="12">
    <source>
        <dbReference type="EMBL" id="APJ38561.1"/>
    </source>
</evidence>
<dbReference type="OrthoDB" id="9804078at2"/>
<dbReference type="InterPro" id="IPR003789">
    <property type="entry name" value="Asn/Gln_tRNA_amidoTrase-B-like"/>
</dbReference>
<feature type="domain" description="Asn/Gln amidotransferase" evidence="11">
    <location>
        <begin position="325"/>
        <end position="470"/>
    </location>
</feature>
<dbReference type="InterPro" id="IPR014746">
    <property type="entry name" value="Gln_synth/guanido_kin_cat_dom"/>
</dbReference>
<dbReference type="SUPFAM" id="SSF55931">
    <property type="entry name" value="Glutamine synthetase/guanido kinase"/>
    <property type="match status" value="1"/>
</dbReference>
<keyword evidence="5 10" id="KW-0067">ATP-binding</keyword>
<keyword evidence="6 10" id="KW-0648">Protein biosynthesis</keyword>
<protein>
    <recommendedName>
        <fullName evidence="10">Aspartyl/glutamyl-tRNA(Asn/Gln) amidotransferase subunit B</fullName>
        <shortName evidence="10">Asp/Glu-ADT subunit B</shortName>
        <ecNumber evidence="10">6.3.5.-</ecNumber>
    </recommendedName>
</protein>
<dbReference type="NCBIfam" id="TIGR00133">
    <property type="entry name" value="gatB"/>
    <property type="match status" value="1"/>
</dbReference>
<dbReference type="Pfam" id="PF02934">
    <property type="entry name" value="GatB_N"/>
    <property type="match status" value="1"/>
</dbReference>
<dbReference type="AlphaFoldDB" id="A0A1L4FSG7"/>
<dbReference type="Pfam" id="PF02637">
    <property type="entry name" value="GatB_Yqey"/>
    <property type="match status" value="1"/>
</dbReference>
<dbReference type="GO" id="GO:0005524">
    <property type="term" value="F:ATP binding"/>
    <property type="evidence" value="ECO:0007669"/>
    <property type="project" value="UniProtKB-KW"/>
</dbReference>
<organism evidence="12 13">
    <name type="scientific">Mycoplasmopsis pullorum</name>
    <dbReference type="NCBI Taxonomy" id="48003"/>
    <lineage>
        <taxon>Bacteria</taxon>
        <taxon>Bacillati</taxon>
        <taxon>Mycoplasmatota</taxon>
        <taxon>Mycoplasmoidales</taxon>
        <taxon>Metamycoplasmataceae</taxon>
        <taxon>Mycoplasmopsis</taxon>
    </lineage>
</organism>
<dbReference type="NCBIfam" id="NF004012">
    <property type="entry name" value="PRK05477.1-2"/>
    <property type="match status" value="1"/>
</dbReference>
<comment type="function">
    <text evidence="7 10">Allows the formation of correctly charged Asn-tRNA(Asn) or Gln-tRNA(Gln) through the transamidation of misacylated Asp-tRNA(Asn) or Glu-tRNA(Gln) in organisms which lack either or both of asparaginyl-tRNA or glutaminyl-tRNA synthetases. The reaction takes place in the presence of glutamine and ATP through an activated phospho-Asp-tRNA(Asn) or phospho-Glu-tRNA(Gln).</text>
</comment>
<evidence type="ECO:0000256" key="5">
    <source>
        <dbReference type="ARBA" id="ARBA00022840"/>
    </source>
</evidence>
<dbReference type="PANTHER" id="PTHR11659">
    <property type="entry name" value="GLUTAMYL-TRNA GLN AMIDOTRANSFERASE SUBUNIT B MITOCHONDRIAL AND PROKARYOTIC PET112-RELATED"/>
    <property type="match status" value="1"/>
</dbReference>
<dbReference type="InterPro" id="IPR006075">
    <property type="entry name" value="Asn/Gln-tRNA_Trfase_suB/E_cat"/>
</dbReference>
<dbReference type="InterPro" id="IPR017958">
    <property type="entry name" value="Gln-tRNA_amidoTrfase_suB_CS"/>
</dbReference>
<comment type="subunit">
    <text evidence="2 10">Heterotrimer of A, B and C subunits.</text>
</comment>
<dbReference type="SMART" id="SM00845">
    <property type="entry name" value="GatB_Yqey"/>
    <property type="match status" value="1"/>
</dbReference>
<dbReference type="STRING" id="48003.BLA55_02745"/>
<dbReference type="InterPro" id="IPR023168">
    <property type="entry name" value="GatB_Yqey_C_2"/>
</dbReference>
<evidence type="ECO:0000256" key="7">
    <source>
        <dbReference type="ARBA" id="ARBA00024799"/>
    </source>
</evidence>
<proteinExistence type="inferred from homology"/>
<evidence type="ECO:0000256" key="4">
    <source>
        <dbReference type="ARBA" id="ARBA00022741"/>
    </source>
</evidence>
<dbReference type="RefSeq" id="WP_073372564.1">
    <property type="nucleotide sequence ID" value="NZ_CP017813.1"/>
</dbReference>
<gene>
    <name evidence="10" type="primary">gatB</name>
    <name evidence="12" type="ORF">BLA55_02745</name>
</gene>
<dbReference type="SUPFAM" id="SSF89095">
    <property type="entry name" value="GatB/YqeY motif"/>
    <property type="match status" value="1"/>
</dbReference>
<evidence type="ECO:0000256" key="9">
    <source>
        <dbReference type="ARBA" id="ARBA00047913"/>
    </source>
</evidence>
<name>A0A1L4FSG7_9BACT</name>
<evidence type="ECO:0000256" key="2">
    <source>
        <dbReference type="ARBA" id="ARBA00011123"/>
    </source>
</evidence>
<keyword evidence="13" id="KW-1185">Reference proteome</keyword>
<keyword evidence="4 10" id="KW-0547">Nucleotide-binding</keyword>
<evidence type="ECO:0000256" key="6">
    <source>
        <dbReference type="ARBA" id="ARBA00022917"/>
    </source>
</evidence>
<dbReference type="PROSITE" id="PS01234">
    <property type="entry name" value="GATB"/>
    <property type="match status" value="1"/>
</dbReference>
<comment type="catalytic activity">
    <reaction evidence="8 10">
        <text>L-aspartyl-tRNA(Asn) + L-glutamine + ATP + H2O = L-asparaginyl-tRNA(Asn) + L-glutamate + ADP + phosphate + 2 H(+)</text>
        <dbReference type="Rhea" id="RHEA:14513"/>
        <dbReference type="Rhea" id="RHEA-COMP:9674"/>
        <dbReference type="Rhea" id="RHEA-COMP:9677"/>
        <dbReference type="ChEBI" id="CHEBI:15377"/>
        <dbReference type="ChEBI" id="CHEBI:15378"/>
        <dbReference type="ChEBI" id="CHEBI:29985"/>
        <dbReference type="ChEBI" id="CHEBI:30616"/>
        <dbReference type="ChEBI" id="CHEBI:43474"/>
        <dbReference type="ChEBI" id="CHEBI:58359"/>
        <dbReference type="ChEBI" id="CHEBI:78515"/>
        <dbReference type="ChEBI" id="CHEBI:78516"/>
        <dbReference type="ChEBI" id="CHEBI:456216"/>
    </reaction>
</comment>
<dbReference type="EMBL" id="CP017813">
    <property type="protein sequence ID" value="APJ38561.1"/>
    <property type="molecule type" value="Genomic_DNA"/>
</dbReference>
<dbReference type="Gene3D" id="1.10.10.410">
    <property type="match status" value="1"/>
</dbReference>
<comment type="similarity">
    <text evidence="1 10">Belongs to the GatB/GatE family. GatB subfamily.</text>
</comment>
<keyword evidence="3 10" id="KW-0436">Ligase</keyword>
<evidence type="ECO:0000313" key="13">
    <source>
        <dbReference type="Proteomes" id="UP000184322"/>
    </source>
</evidence>
<sequence>MKNNFEVIIGIEIHVELSTKTKMFSPIEIDFNAQPNTKANQIDLGYPGTLPLINKQAVKNGVALAKALQMEIDDELHFDRKNYFYTDLPKGYQITQFYRPIGKNGQIQITLENGQNKLIDIERIHLEEDTARQHHVGDVTELDYNRAGVPLIEIVTYPVMRSAEEAALYVDAIRQTVLALGISNAKLEQGSLRADVNISLRPYGYKKFGTKVEIKNLNSLSNIKKAIEKEIDIQYAKIMKNEPILQQTKRFDDSLMDVVVMRTKTGEVDYKYFPEPNIPFIKLSKEFIDSVQLPELPWDKKIRYESENINNIYIQSLVNDLQLAQFFDSIIYSDRDKLSKVFFAEVVSLANAQNVKAYELGIKAENIAQAMQLLDSEIISGKSLKKLVPLLVQFNGDINKLLDEHQLKQIIDKNVIESILSEIISENEATITQQLDRPERVLKMILGAAMKKTGGQISPTLSDEIAKDLLKRKFSI</sequence>
<evidence type="ECO:0000256" key="10">
    <source>
        <dbReference type="HAMAP-Rule" id="MF_00121"/>
    </source>
</evidence>
<dbReference type="HAMAP" id="MF_00121">
    <property type="entry name" value="GatB"/>
    <property type="match status" value="1"/>
</dbReference>